<dbReference type="FunFam" id="3.90.190.10:FF:000045">
    <property type="entry name" value="Tyrosine-protein phosphatase non-receptor type 12"/>
    <property type="match status" value="1"/>
</dbReference>
<evidence type="ECO:0000256" key="6">
    <source>
        <dbReference type="ARBA" id="ARBA00022912"/>
    </source>
</evidence>
<dbReference type="PROSITE" id="PS50055">
    <property type="entry name" value="TYR_PHOSPHATASE_PTP"/>
    <property type="match status" value="1"/>
</dbReference>
<dbReference type="EMBL" id="CAJPWZ010003259">
    <property type="protein sequence ID" value="CAG2255029.1"/>
    <property type="molecule type" value="Genomic_DNA"/>
</dbReference>
<keyword evidence="11" id="KW-1185">Reference proteome</keyword>
<feature type="domain" description="Tyrosine specific protein phosphatases" evidence="9">
    <location>
        <begin position="327"/>
        <end position="406"/>
    </location>
</feature>
<dbReference type="InterPro" id="IPR003595">
    <property type="entry name" value="Tyr_Pase_cat"/>
</dbReference>
<accession>A0A8S3VJQ3</accession>
<dbReference type="InterPro" id="IPR000242">
    <property type="entry name" value="PTP_cat"/>
</dbReference>
<proteinExistence type="inferred from homology"/>
<comment type="caution">
    <text evidence="10">The sequence shown here is derived from an EMBL/GenBank/DDBJ whole genome shotgun (WGS) entry which is preliminary data.</text>
</comment>
<keyword evidence="3" id="KW-0963">Cytoplasm</keyword>
<evidence type="ECO:0000256" key="7">
    <source>
        <dbReference type="ARBA" id="ARBA00034734"/>
    </source>
</evidence>
<dbReference type="AlphaFoldDB" id="A0A8S3VJQ3"/>
<keyword evidence="4" id="KW-0597">Phosphoprotein</keyword>
<evidence type="ECO:0000256" key="3">
    <source>
        <dbReference type="ARBA" id="ARBA00022490"/>
    </source>
</evidence>
<dbReference type="InterPro" id="IPR029021">
    <property type="entry name" value="Prot-tyrosine_phosphatase-like"/>
</dbReference>
<dbReference type="PRINTS" id="PR00700">
    <property type="entry name" value="PRTYPHPHTASE"/>
</dbReference>
<evidence type="ECO:0000256" key="1">
    <source>
        <dbReference type="ARBA" id="ARBA00004496"/>
    </source>
</evidence>
<keyword evidence="5 10" id="KW-0378">Hydrolase</keyword>
<dbReference type="GO" id="GO:0005634">
    <property type="term" value="C:nucleus"/>
    <property type="evidence" value="ECO:0007669"/>
    <property type="project" value="TreeGrafter"/>
</dbReference>
<feature type="domain" description="Tyrosine-protein phosphatase" evidence="8">
    <location>
        <begin position="135"/>
        <end position="415"/>
    </location>
</feature>
<evidence type="ECO:0000259" key="9">
    <source>
        <dbReference type="PROSITE" id="PS50056"/>
    </source>
</evidence>
<gene>
    <name evidence="10" type="ORF">MEDL_66608</name>
</gene>
<dbReference type="Pfam" id="PF00102">
    <property type="entry name" value="Y_phosphatase"/>
    <property type="match status" value="1"/>
</dbReference>
<name>A0A8S3VJQ3_MYTED</name>
<dbReference type="PANTHER" id="PTHR45983">
    <property type="entry name" value="TYROSINE PHOSPHATSE N18, PUTATIVE-RELATED"/>
    <property type="match status" value="1"/>
</dbReference>
<comment type="similarity">
    <text evidence="7">Belongs to the protein-tyrosine phosphatase family. Non-receptor class 4 subfamily.</text>
</comment>
<dbReference type="SMART" id="SM00194">
    <property type="entry name" value="PTPc"/>
    <property type="match status" value="1"/>
</dbReference>
<dbReference type="Gene3D" id="3.90.190.10">
    <property type="entry name" value="Protein tyrosine phosphatase superfamily"/>
    <property type="match status" value="1"/>
</dbReference>
<reference evidence="10" key="1">
    <citation type="submission" date="2021-03" db="EMBL/GenBank/DDBJ databases">
        <authorList>
            <person name="Bekaert M."/>
        </authorList>
    </citation>
    <scope>NUCLEOTIDE SEQUENCE</scope>
</reference>
<dbReference type="PROSITE" id="PS00383">
    <property type="entry name" value="TYR_PHOSPHATASE_1"/>
    <property type="match status" value="1"/>
</dbReference>
<dbReference type="InterPro" id="IPR016130">
    <property type="entry name" value="Tyr_Pase_AS"/>
</dbReference>
<sequence>MSGQEEHFSSTSGPFTKKEATRHLDKFFGTTEDNVQEIHISKISAKTLPSTTATIVAPPWASLVPMRVETDSDDFSMSNRTLLLISPSSVDVDCSTTTTAVLMVDRTEQLHRALNKFIYHVERMSNEDDPSGNGFHREYRELRDLAIKNRDTVAATHGRIPHNIRKNRYKDIVPFDDTRYKDHDYINANYVLVGFNINANHVLVGFNINPNHVLDAHKREGYIASQGPLPHTLEDFWRMIEEQNVKVVMMACREVEAGKKKCAQYWVEEGAEYGQFGNYKVACIRAEELADDCIERHLQLTTADGIQDVYQYHYTGWPDHGIPDDIDVILAMIKRMRDIRTKDPNHAAVVVHCSAGCGRTGTICAIDYAWEILKSGQLDEDFNLYEIVKSMREQRQSMIQTPEQYEMAHLAVKELFQKHIEIMNESDYINVHFKNDVSFA</sequence>
<evidence type="ECO:0000259" key="8">
    <source>
        <dbReference type="PROSITE" id="PS50055"/>
    </source>
</evidence>
<dbReference type="InterPro" id="IPR047170">
    <property type="entry name" value="PTN12/18/22"/>
</dbReference>
<comment type="subcellular location">
    <subcellularLocation>
        <location evidence="1">Cytoplasm</location>
    </subcellularLocation>
</comment>
<evidence type="ECO:0000256" key="5">
    <source>
        <dbReference type="ARBA" id="ARBA00022801"/>
    </source>
</evidence>
<dbReference type="GO" id="GO:0005737">
    <property type="term" value="C:cytoplasm"/>
    <property type="evidence" value="ECO:0007669"/>
    <property type="project" value="UniProtKB-SubCell"/>
</dbReference>
<dbReference type="OrthoDB" id="10253954at2759"/>
<evidence type="ECO:0000256" key="2">
    <source>
        <dbReference type="ARBA" id="ARBA00013064"/>
    </source>
</evidence>
<evidence type="ECO:0000313" key="10">
    <source>
        <dbReference type="EMBL" id="CAG2255029.1"/>
    </source>
</evidence>
<dbReference type="PANTHER" id="PTHR45983:SF2">
    <property type="entry name" value="PROTEIN-TYROSINE-PHOSPHATASE"/>
    <property type="match status" value="1"/>
</dbReference>
<dbReference type="SUPFAM" id="SSF52799">
    <property type="entry name" value="(Phosphotyrosine protein) phosphatases II"/>
    <property type="match status" value="1"/>
</dbReference>
<keyword evidence="6" id="KW-0904">Protein phosphatase</keyword>
<dbReference type="GO" id="GO:0004726">
    <property type="term" value="F:non-membrane spanning protein tyrosine phosphatase activity"/>
    <property type="evidence" value="ECO:0007669"/>
    <property type="project" value="InterPro"/>
</dbReference>
<evidence type="ECO:0000313" key="11">
    <source>
        <dbReference type="Proteomes" id="UP000683360"/>
    </source>
</evidence>
<dbReference type="PROSITE" id="PS50056">
    <property type="entry name" value="TYR_PHOSPHATASE_2"/>
    <property type="match status" value="1"/>
</dbReference>
<dbReference type="SMART" id="SM00404">
    <property type="entry name" value="PTPc_motif"/>
    <property type="match status" value="1"/>
</dbReference>
<protein>
    <recommendedName>
        <fullName evidence="2">protein-tyrosine-phosphatase</fullName>
        <ecNumber evidence="2">3.1.3.48</ecNumber>
    </recommendedName>
</protein>
<dbReference type="Proteomes" id="UP000683360">
    <property type="component" value="Unassembled WGS sequence"/>
</dbReference>
<dbReference type="EC" id="3.1.3.48" evidence="2"/>
<dbReference type="InterPro" id="IPR000387">
    <property type="entry name" value="Tyr_Pase_dom"/>
</dbReference>
<organism evidence="10 11">
    <name type="scientific">Mytilus edulis</name>
    <name type="common">Blue mussel</name>
    <dbReference type="NCBI Taxonomy" id="6550"/>
    <lineage>
        <taxon>Eukaryota</taxon>
        <taxon>Metazoa</taxon>
        <taxon>Spiralia</taxon>
        <taxon>Lophotrochozoa</taxon>
        <taxon>Mollusca</taxon>
        <taxon>Bivalvia</taxon>
        <taxon>Autobranchia</taxon>
        <taxon>Pteriomorphia</taxon>
        <taxon>Mytilida</taxon>
        <taxon>Mytiloidea</taxon>
        <taxon>Mytilidae</taxon>
        <taxon>Mytilinae</taxon>
        <taxon>Mytilus</taxon>
    </lineage>
</organism>
<evidence type="ECO:0000256" key="4">
    <source>
        <dbReference type="ARBA" id="ARBA00022553"/>
    </source>
</evidence>